<sequence length="290" mass="31340">MTGNTPILMKSAPVVEQSLSELSSKCSALKEKGITPTMKVILVGDNPASIIYTRNKKRFMEKFGAECEIIKLPSNLSETEFLSKVKAIVDDQSNHGCFVQLPLPKQLSHIDVGELIPPSKDVDGFNKANIMNLFKGEKGESALIPCTPKGIITLCNHYGIELLGKNVVVIGRSLIVGKPMSLLLGNHNATVTMCHSRTQNLKEHTKAADIIVIAIGSAKFLTKEFLNNSKKQYIIDVGMNQDENGKLCGDADYQNIKELVAGITPVPGGVGPMTILSLAQNLLQAAENSL</sequence>
<protein>
    <recommendedName>
        <fullName evidence="11">Bifunctional protein FolD</fullName>
    </recommendedName>
    <domain>
        <recommendedName>
            <fullName evidence="11">Methylenetetrahydrofolate dehydrogenase</fullName>
            <ecNumber evidence="11">1.5.1.5</ecNumber>
        </recommendedName>
    </domain>
    <domain>
        <recommendedName>
            <fullName evidence="11">Methenyltetrahydrofolate cyclohydrolase</fullName>
            <ecNumber evidence="11">3.5.4.9</ecNumber>
        </recommendedName>
    </domain>
</protein>
<keyword evidence="4 11" id="KW-0658">Purine biosynthesis</keyword>
<dbReference type="InterPro" id="IPR020867">
    <property type="entry name" value="THF_DH/CycHdrlase_CS"/>
</dbReference>
<evidence type="ECO:0000256" key="11">
    <source>
        <dbReference type="HAMAP-Rule" id="MF_01576"/>
    </source>
</evidence>
<keyword evidence="3 11" id="KW-0028">Amino-acid biosynthesis</keyword>
<evidence type="ECO:0000256" key="8">
    <source>
        <dbReference type="ARBA" id="ARBA00023102"/>
    </source>
</evidence>
<dbReference type="PROSITE" id="PS00767">
    <property type="entry name" value="THF_DHG_CYH_2"/>
    <property type="match status" value="1"/>
</dbReference>
<proteinExistence type="inferred from homology"/>
<keyword evidence="9 11" id="KW-0486">Methionine biosynthesis</keyword>
<dbReference type="EC" id="3.5.4.9" evidence="11"/>
<feature type="domain" description="Tetrahydrofolate dehydrogenase/cyclohydrolase catalytic" evidence="12">
    <location>
        <begin position="12"/>
        <end position="123"/>
    </location>
</feature>
<evidence type="ECO:0000256" key="4">
    <source>
        <dbReference type="ARBA" id="ARBA00022755"/>
    </source>
</evidence>
<dbReference type="InterPro" id="IPR020631">
    <property type="entry name" value="THF_DH/CycHdrlase_NAD-bd_dom"/>
</dbReference>
<dbReference type="InterPro" id="IPR000672">
    <property type="entry name" value="THF_DH/CycHdrlase"/>
</dbReference>
<evidence type="ECO:0000256" key="10">
    <source>
        <dbReference type="ARBA" id="ARBA00023268"/>
    </source>
</evidence>
<dbReference type="Pfam" id="PF02882">
    <property type="entry name" value="THF_DHG_CYH_C"/>
    <property type="match status" value="1"/>
</dbReference>
<dbReference type="Pfam" id="PF00763">
    <property type="entry name" value="THF_DHG_CYH"/>
    <property type="match status" value="1"/>
</dbReference>
<comment type="caution">
    <text evidence="11">Lacks conserved residue(s) required for the propagation of feature annotation.</text>
</comment>
<evidence type="ECO:0000259" key="12">
    <source>
        <dbReference type="Pfam" id="PF00763"/>
    </source>
</evidence>
<dbReference type="UniPathway" id="UPA00193"/>
<comment type="catalytic activity">
    <reaction evidence="11">
        <text>(6R)-5,10-methylene-5,6,7,8-tetrahydrofolate + NADP(+) = (6R)-5,10-methenyltetrahydrofolate + NADPH</text>
        <dbReference type="Rhea" id="RHEA:22812"/>
        <dbReference type="ChEBI" id="CHEBI:15636"/>
        <dbReference type="ChEBI" id="CHEBI:57455"/>
        <dbReference type="ChEBI" id="CHEBI:57783"/>
        <dbReference type="ChEBI" id="CHEBI:58349"/>
        <dbReference type="EC" id="1.5.1.5"/>
    </reaction>
</comment>
<evidence type="ECO:0000313" key="15">
    <source>
        <dbReference type="Proteomes" id="UP000196531"/>
    </source>
</evidence>
<evidence type="ECO:0000256" key="9">
    <source>
        <dbReference type="ARBA" id="ARBA00023167"/>
    </source>
</evidence>
<reference evidence="15" key="1">
    <citation type="journal article" date="2017" name="Proc. Natl. Acad. Sci. U.S.A.">
        <title>Simulation of Deepwater Horizon oil plume reveals substrate specialization within a complex community of hydrocarbon-degraders.</title>
        <authorList>
            <person name="Hu P."/>
            <person name="Dubinsky E.A."/>
            <person name="Probst A.J."/>
            <person name="Wang J."/>
            <person name="Sieber C.M.K."/>
            <person name="Tom L.M."/>
            <person name="Gardinali P."/>
            <person name="Banfield J.F."/>
            <person name="Atlas R.M."/>
            <person name="Andersen G.L."/>
        </authorList>
    </citation>
    <scope>NUCLEOTIDE SEQUENCE [LARGE SCALE GENOMIC DNA]</scope>
</reference>
<dbReference type="InterPro" id="IPR020630">
    <property type="entry name" value="THF_DH/CycHdrlase_cat_dom"/>
</dbReference>
<dbReference type="GO" id="GO:0035999">
    <property type="term" value="P:tetrahydrofolate interconversion"/>
    <property type="evidence" value="ECO:0007669"/>
    <property type="project" value="UniProtKB-UniRule"/>
</dbReference>
<dbReference type="GO" id="GO:0004488">
    <property type="term" value="F:methylenetetrahydrofolate dehydrogenase (NADP+) activity"/>
    <property type="evidence" value="ECO:0007669"/>
    <property type="project" value="UniProtKB-UniRule"/>
</dbReference>
<evidence type="ECO:0000256" key="2">
    <source>
        <dbReference type="ARBA" id="ARBA00022563"/>
    </source>
</evidence>
<dbReference type="GO" id="GO:0000105">
    <property type="term" value="P:L-histidine biosynthetic process"/>
    <property type="evidence" value="ECO:0007669"/>
    <property type="project" value="UniProtKB-KW"/>
</dbReference>
<dbReference type="GO" id="GO:0006164">
    <property type="term" value="P:purine nucleotide biosynthetic process"/>
    <property type="evidence" value="ECO:0007669"/>
    <property type="project" value="UniProtKB-KW"/>
</dbReference>
<evidence type="ECO:0000313" key="14">
    <source>
        <dbReference type="EMBL" id="OUR92835.1"/>
    </source>
</evidence>
<comment type="pathway">
    <text evidence="1 11">One-carbon metabolism; tetrahydrofolate interconversion.</text>
</comment>
<dbReference type="Gene3D" id="3.40.50.10860">
    <property type="entry name" value="Leucine Dehydrogenase, chain A, domain 1"/>
    <property type="match status" value="1"/>
</dbReference>
<dbReference type="GO" id="GO:0004477">
    <property type="term" value="F:methenyltetrahydrofolate cyclohydrolase activity"/>
    <property type="evidence" value="ECO:0007669"/>
    <property type="project" value="UniProtKB-UniRule"/>
</dbReference>
<name>A0A1Y5F1B5_9BACT</name>
<dbReference type="SUPFAM" id="SSF53223">
    <property type="entry name" value="Aminoacid dehydrogenase-like, N-terminal domain"/>
    <property type="match status" value="1"/>
</dbReference>
<organism evidence="14 15">
    <name type="scientific">Halobacteriovorax marinus</name>
    <dbReference type="NCBI Taxonomy" id="97084"/>
    <lineage>
        <taxon>Bacteria</taxon>
        <taxon>Pseudomonadati</taxon>
        <taxon>Bdellovibrionota</taxon>
        <taxon>Bacteriovoracia</taxon>
        <taxon>Bacteriovoracales</taxon>
        <taxon>Halobacteriovoraceae</taxon>
        <taxon>Halobacteriovorax</taxon>
    </lineage>
</organism>
<comment type="subunit">
    <text evidence="11">Homodimer.</text>
</comment>
<dbReference type="GO" id="GO:0009086">
    <property type="term" value="P:methionine biosynthetic process"/>
    <property type="evidence" value="ECO:0007669"/>
    <property type="project" value="UniProtKB-KW"/>
</dbReference>
<keyword evidence="7 11" id="KW-0560">Oxidoreductase</keyword>
<feature type="binding site" evidence="11">
    <location>
        <begin position="171"/>
        <end position="173"/>
    </location>
    <ligand>
        <name>NADP(+)</name>
        <dbReference type="ChEBI" id="CHEBI:58349"/>
    </ligand>
</feature>
<comment type="function">
    <text evidence="11">Catalyzes the oxidation of 5,10-methylenetetrahydrofolate to 5,10-methenyltetrahydrofolate and then the hydrolysis of 5,10-methenyltetrahydrofolate to 10-formyltetrahydrofolate.</text>
</comment>
<dbReference type="EC" id="1.5.1.5" evidence="11"/>
<dbReference type="HAMAP" id="MF_01576">
    <property type="entry name" value="THF_DHG_CYH"/>
    <property type="match status" value="1"/>
</dbReference>
<keyword evidence="6 11" id="KW-0521">NADP</keyword>
<dbReference type="PANTHER" id="PTHR48099">
    <property type="entry name" value="C-1-TETRAHYDROFOLATE SYNTHASE, CYTOPLASMIC-RELATED"/>
    <property type="match status" value="1"/>
</dbReference>
<dbReference type="GO" id="GO:0005829">
    <property type="term" value="C:cytosol"/>
    <property type="evidence" value="ECO:0007669"/>
    <property type="project" value="TreeGrafter"/>
</dbReference>
<comment type="caution">
    <text evidence="14">The sequence shown here is derived from an EMBL/GenBank/DDBJ whole genome shotgun (WGS) entry which is preliminary data.</text>
</comment>
<evidence type="ECO:0000256" key="3">
    <source>
        <dbReference type="ARBA" id="ARBA00022605"/>
    </source>
</evidence>
<evidence type="ECO:0000259" key="13">
    <source>
        <dbReference type="Pfam" id="PF02882"/>
    </source>
</evidence>
<evidence type="ECO:0000256" key="6">
    <source>
        <dbReference type="ARBA" id="ARBA00022857"/>
    </source>
</evidence>
<keyword evidence="5 11" id="KW-0378">Hydrolase</keyword>
<dbReference type="InterPro" id="IPR036291">
    <property type="entry name" value="NAD(P)-bd_dom_sf"/>
</dbReference>
<dbReference type="AlphaFoldDB" id="A0A1Y5F1B5"/>
<dbReference type="CDD" id="cd01080">
    <property type="entry name" value="NAD_bind_m-THF_DH_Cyclohyd"/>
    <property type="match status" value="1"/>
</dbReference>
<dbReference type="SUPFAM" id="SSF51735">
    <property type="entry name" value="NAD(P)-binding Rossmann-fold domains"/>
    <property type="match status" value="1"/>
</dbReference>
<dbReference type="PANTHER" id="PTHR48099:SF5">
    <property type="entry name" value="C-1-TETRAHYDROFOLATE SYNTHASE, CYTOPLASMIC"/>
    <property type="match status" value="1"/>
</dbReference>
<keyword evidence="8 11" id="KW-0368">Histidine biosynthesis</keyword>
<keyword evidence="10 11" id="KW-0511">Multifunctional enzyme</keyword>
<evidence type="ECO:0000256" key="5">
    <source>
        <dbReference type="ARBA" id="ARBA00022801"/>
    </source>
</evidence>
<dbReference type="FunFam" id="3.40.50.720:FF:000094">
    <property type="entry name" value="Bifunctional protein FolD"/>
    <property type="match status" value="1"/>
</dbReference>
<accession>A0A1Y5F1B5</accession>
<feature type="domain" description="Tetrahydrofolate dehydrogenase/cyclohydrolase NAD(P)-binding" evidence="13">
    <location>
        <begin position="145"/>
        <end position="288"/>
    </location>
</feature>
<dbReference type="Proteomes" id="UP000196531">
    <property type="component" value="Unassembled WGS sequence"/>
</dbReference>
<gene>
    <name evidence="11" type="primary">folD</name>
    <name evidence="14" type="ORF">A9Q84_20185</name>
</gene>
<dbReference type="PRINTS" id="PR00085">
    <property type="entry name" value="THFDHDRGNASE"/>
</dbReference>
<evidence type="ECO:0000256" key="1">
    <source>
        <dbReference type="ARBA" id="ARBA00004777"/>
    </source>
</evidence>
<dbReference type="Gene3D" id="3.40.50.720">
    <property type="entry name" value="NAD(P)-binding Rossmann-like Domain"/>
    <property type="match status" value="1"/>
</dbReference>
<comment type="catalytic activity">
    <reaction evidence="11">
        <text>(6R)-5,10-methenyltetrahydrofolate + H2O = (6R)-10-formyltetrahydrofolate + H(+)</text>
        <dbReference type="Rhea" id="RHEA:23700"/>
        <dbReference type="ChEBI" id="CHEBI:15377"/>
        <dbReference type="ChEBI" id="CHEBI:15378"/>
        <dbReference type="ChEBI" id="CHEBI:57455"/>
        <dbReference type="ChEBI" id="CHEBI:195366"/>
        <dbReference type="EC" id="3.5.4.9"/>
    </reaction>
</comment>
<keyword evidence="2 11" id="KW-0554">One-carbon metabolism</keyword>
<dbReference type="EMBL" id="MAAO01000016">
    <property type="protein sequence ID" value="OUR92835.1"/>
    <property type="molecule type" value="Genomic_DNA"/>
</dbReference>
<comment type="similarity">
    <text evidence="11">Belongs to the tetrahydrofolate dehydrogenase/cyclohydrolase family.</text>
</comment>
<dbReference type="InterPro" id="IPR046346">
    <property type="entry name" value="Aminoacid_DH-like_N_sf"/>
</dbReference>
<evidence type="ECO:0000256" key="7">
    <source>
        <dbReference type="ARBA" id="ARBA00023002"/>
    </source>
</evidence>